<keyword evidence="1" id="KW-0808">Transferase</keyword>
<feature type="domain" description="Carbohydrate kinase PfkB" evidence="3">
    <location>
        <begin position="12"/>
        <end position="308"/>
    </location>
</feature>
<dbReference type="InterPro" id="IPR029056">
    <property type="entry name" value="Ribokinase-like"/>
</dbReference>
<keyword evidence="2 4" id="KW-0418">Kinase</keyword>
<name>A0A484HKX1_9BACT</name>
<reference evidence="4" key="1">
    <citation type="submission" date="2019-01" db="EMBL/GenBank/DDBJ databases">
        <authorList>
            <consortium name="Genoscope - CEA"/>
            <person name="William W."/>
        </authorList>
    </citation>
    <scope>NUCLEOTIDE SEQUENCE</scope>
    <source>
        <strain evidence="4">CR-1</strain>
    </source>
</reference>
<dbReference type="Gene3D" id="3.40.1190.20">
    <property type="match status" value="1"/>
</dbReference>
<dbReference type="PANTHER" id="PTHR46969:SF1">
    <property type="entry name" value="BIFUNCTIONAL PROTEIN HLDE"/>
    <property type="match status" value="1"/>
</dbReference>
<dbReference type="InterPro" id="IPR011611">
    <property type="entry name" value="PfkB_dom"/>
</dbReference>
<dbReference type="GO" id="GO:0033785">
    <property type="term" value="F:heptose 7-phosphate kinase activity"/>
    <property type="evidence" value="ECO:0007669"/>
    <property type="project" value="TreeGrafter"/>
</dbReference>
<dbReference type="Pfam" id="PF00294">
    <property type="entry name" value="PfkB"/>
    <property type="match status" value="1"/>
</dbReference>
<evidence type="ECO:0000259" key="3">
    <source>
        <dbReference type="Pfam" id="PF00294"/>
    </source>
</evidence>
<accession>A0A484HKX1</accession>
<dbReference type="NCBIfam" id="TIGR02198">
    <property type="entry name" value="rfaE_dom_I"/>
    <property type="match status" value="1"/>
</dbReference>
<dbReference type="PANTHER" id="PTHR46969">
    <property type="entry name" value="BIFUNCTIONAL PROTEIN HLDE"/>
    <property type="match status" value="1"/>
</dbReference>
<evidence type="ECO:0000256" key="1">
    <source>
        <dbReference type="ARBA" id="ARBA00022679"/>
    </source>
</evidence>
<evidence type="ECO:0000256" key="2">
    <source>
        <dbReference type="ARBA" id="ARBA00022777"/>
    </source>
</evidence>
<protein>
    <submittedName>
        <fullName evidence="4">D-glycero-beta-D-manno-heptose-7-phosphate kinase</fullName>
    </submittedName>
</protein>
<gene>
    <name evidence="4" type="primary">rfaE</name>
    <name evidence="4" type="ORF">EPICR_30181</name>
</gene>
<evidence type="ECO:0000313" key="4">
    <source>
        <dbReference type="EMBL" id="VEN74246.1"/>
    </source>
</evidence>
<proteinExistence type="predicted"/>
<dbReference type="AlphaFoldDB" id="A0A484HKX1"/>
<dbReference type="GO" id="GO:0005829">
    <property type="term" value="C:cytosol"/>
    <property type="evidence" value="ECO:0007669"/>
    <property type="project" value="TreeGrafter"/>
</dbReference>
<organism evidence="4">
    <name type="scientific">uncultured Desulfobacteraceae bacterium</name>
    <dbReference type="NCBI Taxonomy" id="218296"/>
    <lineage>
        <taxon>Bacteria</taxon>
        <taxon>Pseudomonadati</taxon>
        <taxon>Thermodesulfobacteriota</taxon>
        <taxon>Desulfobacteria</taxon>
        <taxon>Desulfobacterales</taxon>
        <taxon>Desulfobacteraceae</taxon>
        <taxon>environmental samples</taxon>
    </lineage>
</organism>
<dbReference type="EMBL" id="CAACVI010000023">
    <property type="protein sequence ID" value="VEN74246.1"/>
    <property type="molecule type" value="Genomic_DNA"/>
</dbReference>
<dbReference type="CDD" id="cd01172">
    <property type="entry name" value="RfaE_like"/>
    <property type="match status" value="1"/>
</dbReference>
<dbReference type="GO" id="GO:0016773">
    <property type="term" value="F:phosphotransferase activity, alcohol group as acceptor"/>
    <property type="evidence" value="ECO:0007669"/>
    <property type="project" value="InterPro"/>
</dbReference>
<dbReference type="SUPFAM" id="SSF53613">
    <property type="entry name" value="Ribokinase-like"/>
    <property type="match status" value="1"/>
</dbReference>
<sequence>MEPLLEKFSRSKILVTGDLMLDEYVWGEARRISPEAPVPVVSVEKTDHVLGGAGNVIRNLSTLGGQVRAVALAGDDQDADRIFEEIKALGVDPSGIIRDPGRPTTRKTRIMAAGQHVLRIDREVKKKISGDIFASAKKRLEDWVPEADLVIVSDYDKGFVTRDLMKDITALARKNQTPTLVDPKGPDFSKYAGARVITPNRKEAVLAARMDITDEPSLFEAGRRLLDIAGVEKALITCGKDGMALFEKGLKPRRITARPRQVFDVSGAGDTAIATLALALAAGAGFFEAARTANAAAGIVVGKPGTAAVSLEELEKALERLA</sequence>
<dbReference type="GO" id="GO:0033786">
    <property type="term" value="F:heptose-1-phosphate adenylyltransferase activity"/>
    <property type="evidence" value="ECO:0007669"/>
    <property type="project" value="TreeGrafter"/>
</dbReference>
<dbReference type="InterPro" id="IPR011913">
    <property type="entry name" value="RfaE_dom_I"/>
</dbReference>